<dbReference type="InterPro" id="IPR004843">
    <property type="entry name" value="Calcineurin-like_PHP"/>
</dbReference>
<reference evidence="5" key="1">
    <citation type="submission" date="2020-10" db="EMBL/GenBank/DDBJ databases">
        <authorList>
            <person name="Gilroy R."/>
        </authorList>
    </citation>
    <scope>NUCLEOTIDE SEQUENCE</scope>
    <source>
        <strain evidence="5">G3-3990</strain>
    </source>
</reference>
<dbReference type="EMBL" id="JADIMG010000064">
    <property type="protein sequence ID" value="MBO8459931.1"/>
    <property type="molecule type" value="Genomic_DNA"/>
</dbReference>
<reference evidence="5" key="2">
    <citation type="journal article" date="2021" name="PeerJ">
        <title>Extensive microbial diversity within the chicken gut microbiome revealed by metagenomics and culture.</title>
        <authorList>
            <person name="Gilroy R."/>
            <person name="Ravi A."/>
            <person name="Getino M."/>
            <person name="Pursley I."/>
            <person name="Horton D.L."/>
            <person name="Alikhan N.F."/>
            <person name="Baker D."/>
            <person name="Gharbi K."/>
            <person name="Hall N."/>
            <person name="Watson M."/>
            <person name="Adriaenssens E.M."/>
            <person name="Foster-Nyarko E."/>
            <person name="Jarju S."/>
            <person name="Secka A."/>
            <person name="Antonio M."/>
            <person name="Oren A."/>
            <person name="Chaudhuri R.R."/>
            <person name="La Ragione R."/>
            <person name="Hildebrand F."/>
            <person name="Pallen M.J."/>
        </authorList>
    </citation>
    <scope>NUCLEOTIDE SEQUENCE</scope>
    <source>
        <strain evidence="5">G3-3990</strain>
    </source>
</reference>
<protein>
    <submittedName>
        <fullName evidence="5">Metallophosphoesterase</fullName>
    </submittedName>
</protein>
<evidence type="ECO:0000313" key="5">
    <source>
        <dbReference type="EMBL" id="MBO8459931.1"/>
    </source>
</evidence>
<dbReference type="InterPro" id="IPR029052">
    <property type="entry name" value="Metallo-depent_PP-like"/>
</dbReference>
<keyword evidence="1" id="KW-0479">Metal-binding</keyword>
<keyword evidence="3" id="KW-1133">Transmembrane helix</keyword>
<dbReference type="Pfam" id="PF00149">
    <property type="entry name" value="Metallophos"/>
    <property type="match status" value="1"/>
</dbReference>
<dbReference type="GO" id="GO:0008758">
    <property type="term" value="F:UDP-2,3-diacylglucosamine hydrolase activity"/>
    <property type="evidence" value="ECO:0007669"/>
    <property type="project" value="TreeGrafter"/>
</dbReference>
<dbReference type="GO" id="GO:0046872">
    <property type="term" value="F:metal ion binding"/>
    <property type="evidence" value="ECO:0007669"/>
    <property type="project" value="UniProtKB-KW"/>
</dbReference>
<dbReference type="InterPro" id="IPR051158">
    <property type="entry name" value="Metallophosphoesterase_sf"/>
</dbReference>
<evidence type="ECO:0000256" key="3">
    <source>
        <dbReference type="SAM" id="Phobius"/>
    </source>
</evidence>
<dbReference type="PANTHER" id="PTHR31302:SF31">
    <property type="entry name" value="PHOSPHODIESTERASE YAEI"/>
    <property type="match status" value="1"/>
</dbReference>
<comment type="caution">
    <text evidence="5">The sequence shown here is derived from an EMBL/GenBank/DDBJ whole genome shotgun (WGS) entry which is preliminary data.</text>
</comment>
<feature type="transmembrane region" description="Helical" evidence="3">
    <location>
        <begin position="106"/>
        <end position="127"/>
    </location>
</feature>
<keyword evidence="3" id="KW-0812">Transmembrane</keyword>
<evidence type="ECO:0000313" key="6">
    <source>
        <dbReference type="Proteomes" id="UP000823641"/>
    </source>
</evidence>
<dbReference type="CDD" id="cd07385">
    <property type="entry name" value="MPP_YkuE_C"/>
    <property type="match status" value="1"/>
</dbReference>
<accession>A0A9D9N490</accession>
<dbReference type="Proteomes" id="UP000823641">
    <property type="component" value="Unassembled WGS sequence"/>
</dbReference>
<dbReference type="PANTHER" id="PTHR31302">
    <property type="entry name" value="TRANSMEMBRANE PROTEIN WITH METALLOPHOSPHOESTERASE DOMAIN-RELATED"/>
    <property type="match status" value="1"/>
</dbReference>
<organism evidence="5 6">
    <name type="scientific">Candidatus Gallipaludibacter merdavium</name>
    <dbReference type="NCBI Taxonomy" id="2840839"/>
    <lineage>
        <taxon>Bacteria</taxon>
        <taxon>Pseudomonadati</taxon>
        <taxon>Bacteroidota</taxon>
        <taxon>Bacteroidia</taxon>
        <taxon>Bacteroidales</taxon>
        <taxon>Candidatus Gallipaludibacter</taxon>
    </lineage>
</organism>
<keyword evidence="2" id="KW-0378">Hydrolase</keyword>
<dbReference type="GO" id="GO:0016020">
    <property type="term" value="C:membrane"/>
    <property type="evidence" value="ECO:0007669"/>
    <property type="project" value="GOC"/>
</dbReference>
<keyword evidence="3" id="KW-0472">Membrane</keyword>
<evidence type="ECO:0000256" key="2">
    <source>
        <dbReference type="ARBA" id="ARBA00022801"/>
    </source>
</evidence>
<dbReference type="SUPFAM" id="SSF56300">
    <property type="entry name" value="Metallo-dependent phosphatases"/>
    <property type="match status" value="1"/>
</dbReference>
<feature type="domain" description="Calcineurin-like phosphoesterase" evidence="4">
    <location>
        <begin position="152"/>
        <end position="333"/>
    </location>
</feature>
<feature type="transmembrane region" description="Helical" evidence="3">
    <location>
        <begin position="34"/>
        <end position="53"/>
    </location>
</feature>
<name>A0A9D9N490_9BACT</name>
<dbReference type="GO" id="GO:0009245">
    <property type="term" value="P:lipid A biosynthetic process"/>
    <property type="evidence" value="ECO:0007669"/>
    <property type="project" value="TreeGrafter"/>
</dbReference>
<feature type="transmembrane region" description="Helical" evidence="3">
    <location>
        <begin position="65"/>
        <end position="86"/>
    </location>
</feature>
<evidence type="ECO:0000256" key="1">
    <source>
        <dbReference type="ARBA" id="ARBA00022723"/>
    </source>
</evidence>
<dbReference type="Gene3D" id="3.60.21.10">
    <property type="match status" value="1"/>
</dbReference>
<proteinExistence type="predicted"/>
<gene>
    <name evidence="5" type="ORF">IAA73_06330</name>
</gene>
<evidence type="ECO:0000259" key="4">
    <source>
        <dbReference type="Pfam" id="PF00149"/>
    </source>
</evidence>
<sequence>MSMHLQALLLLLAATILPDIWISYRLHKLHKSFALHAIYWLPTLLFLLSFILLRTNGEDIHNPAFSLKVFWLFGVYALIYVPKLIFTFFSLLNSLVQVITKKKTLALSKAGGIIGIGLFIVLLWGMFHTRKDLTIKEVELTFSDLPTAFNGMRVIQFSDAHVGNWGADHKVMERMVQMINEQQPDIICFTGDMVNNFHEELIPYVEIFQQLHARYGKFAILGNHDYGDYTEWESTDAREQNLNKNKQLIRDSGFRLLLNEHEYIRHDNDSICIAGVENWGKPPFPQYGNLSQTLQGVSDSTFCILLSHDVSHWKAEVTGQTNIALTLSGHTHAAQLGIDCGKLHISPASWVYDEWDGLYEQGKQYLYVNRGVGFIGMPIRVGMPPEITVITLKKAL</sequence>
<dbReference type="AlphaFoldDB" id="A0A9D9N490"/>